<accession>A0A6V7RH20</accession>
<comment type="caution">
    <text evidence="1">The sequence shown here is derived from an EMBL/GenBank/DDBJ whole genome shotgun (WGS) entry which is preliminary data.</text>
</comment>
<dbReference type="AlphaFoldDB" id="A0A6V7RH20"/>
<dbReference type="EMBL" id="CAJEWE010000010">
    <property type="protein sequence ID" value="CAD2076433.1"/>
    <property type="molecule type" value="Genomic_DNA"/>
</dbReference>
<dbReference type="Proteomes" id="UP000521032">
    <property type="component" value="Unassembled WGS sequence"/>
</dbReference>
<keyword evidence="2" id="KW-1185">Reference proteome</keyword>
<gene>
    <name evidence="1" type="ORF">JEOSCH030_01074</name>
</gene>
<evidence type="ECO:0000313" key="1">
    <source>
        <dbReference type="EMBL" id="CAD2076433.1"/>
    </source>
</evidence>
<protein>
    <recommendedName>
        <fullName evidence="3">DUF2877 domain-containing protein</fullName>
    </recommendedName>
</protein>
<organism evidence="1 2">
    <name type="scientific">Phocicoccus schoeneichii</name>
    <dbReference type="NCBI Taxonomy" id="1812261"/>
    <lineage>
        <taxon>Bacteria</taxon>
        <taxon>Bacillati</taxon>
        <taxon>Bacillota</taxon>
        <taxon>Bacilli</taxon>
        <taxon>Bacillales</taxon>
        <taxon>Salinicoccaceae</taxon>
        <taxon>Phocicoccus</taxon>
    </lineage>
</organism>
<proteinExistence type="predicted"/>
<reference evidence="1 2" key="1">
    <citation type="submission" date="2020-07" db="EMBL/GenBank/DDBJ databases">
        <authorList>
            <person name="Criscuolo A."/>
        </authorList>
    </citation>
    <scope>NUCLEOTIDE SEQUENCE [LARGE SCALE GENOMIC DNA]</scope>
    <source>
        <strain evidence="2">CIP 111030</strain>
    </source>
</reference>
<dbReference type="RefSeq" id="WP_186087284.1">
    <property type="nucleotide sequence ID" value="NZ_BMDB01000001.1"/>
</dbReference>
<sequence>MLYTASVAGSAALHLLKTERELKIHSVFNNGVNLVNKTGTLLFIGTDKNGYFPFGITLDQYSVKEVVTKSKPHDKITINRQEIRHKNYSIMLNQVEEFRPDFDFHLADLNQLRENFKHIDFSSYQNSDFDDLKMKKLLDGLKNYSPELETTLRYFVGRGKGLTPTGDDILSGILYADALDKFIDDRSYSLIERLYNENLTTMVSKAFILLALKEIFSSRVTALQRNPSVETMNALKALGSSSGLDTLYGIYKTLNQE</sequence>
<dbReference type="Pfam" id="PF11392">
    <property type="entry name" value="AllH"/>
    <property type="match status" value="1"/>
</dbReference>
<evidence type="ECO:0008006" key="3">
    <source>
        <dbReference type="Google" id="ProtNLM"/>
    </source>
</evidence>
<dbReference type="InterPro" id="IPR021530">
    <property type="entry name" value="AllH-like"/>
</dbReference>
<name>A0A6V7RH20_9BACL</name>
<evidence type="ECO:0000313" key="2">
    <source>
        <dbReference type="Proteomes" id="UP000521032"/>
    </source>
</evidence>